<comment type="similarity">
    <text evidence="10">Belongs to the MntA antitoxin family.</text>
</comment>
<accession>A0ABT5XHY4</accession>
<dbReference type="RefSeq" id="WP_316969933.1">
    <property type="nucleotide sequence ID" value="NZ_JARFPL010000055.1"/>
</dbReference>
<keyword evidence="5" id="KW-0479">Metal-binding</keyword>
<evidence type="ECO:0000256" key="2">
    <source>
        <dbReference type="ARBA" id="ARBA00022649"/>
    </source>
</evidence>
<dbReference type="CDD" id="cd05403">
    <property type="entry name" value="NT_KNTase_like"/>
    <property type="match status" value="1"/>
</dbReference>
<reference evidence="14 15" key="1">
    <citation type="submission" date="2023-03" db="EMBL/GenBank/DDBJ databases">
        <title>Whole genome sequencing of Methanotrichaceae archaeon M04Ac.</title>
        <authorList>
            <person name="Khomyakova M.A."/>
            <person name="Merkel A.Y."/>
            <person name="Slobodkin A.I."/>
        </authorList>
    </citation>
    <scope>NUCLEOTIDE SEQUENCE [LARGE SCALE GENOMIC DNA]</scope>
    <source>
        <strain evidence="14 15">M04Ac</strain>
    </source>
</reference>
<sequence length="96" mass="10630">MDKSDLLREKRTEILQTAAEHGAYNVRIFGSVARGEADESSDLDFLVDMEPGGSLLDLGCLLMDLRDLLGCPVDVVTERGLRKRIRDQVLKEAVAL</sequence>
<dbReference type="PANTHER" id="PTHR33571:SF12">
    <property type="entry name" value="BSL3053 PROTEIN"/>
    <property type="match status" value="1"/>
</dbReference>
<evidence type="ECO:0000256" key="3">
    <source>
        <dbReference type="ARBA" id="ARBA00022679"/>
    </source>
</evidence>
<proteinExistence type="inferred from homology"/>
<keyword evidence="15" id="KW-1185">Reference proteome</keyword>
<dbReference type="InterPro" id="IPR043519">
    <property type="entry name" value="NT_sf"/>
</dbReference>
<evidence type="ECO:0000256" key="5">
    <source>
        <dbReference type="ARBA" id="ARBA00022723"/>
    </source>
</evidence>
<name>A0ABT5XHY4_9EURY</name>
<dbReference type="EC" id="2.7.7.108" evidence="9"/>
<evidence type="ECO:0000256" key="4">
    <source>
        <dbReference type="ARBA" id="ARBA00022695"/>
    </source>
</evidence>
<evidence type="ECO:0000313" key="14">
    <source>
        <dbReference type="EMBL" id="MDF0594238.1"/>
    </source>
</evidence>
<dbReference type="EMBL" id="JARFPL010000055">
    <property type="protein sequence ID" value="MDF0594238.1"/>
    <property type="molecule type" value="Genomic_DNA"/>
</dbReference>
<evidence type="ECO:0000313" key="15">
    <source>
        <dbReference type="Proteomes" id="UP001215956"/>
    </source>
</evidence>
<evidence type="ECO:0000256" key="12">
    <source>
        <dbReference type="ARBA" id="ARBA00048696"/>
    </source>
</evidence>
<feature type="domain" description="Polymerase nucleotidyl transferase" evidence="13">
    <location>
        <begin position="23"/>
        <end position="95"/>
    </location>
</feature>
<dbReference type="Pfam" id="PF01909">
    <property type="entry name" value="NTP_transf_2"/>
    <property type="match status" value="1"/>
</dbReference>
<dbReference type="InterPro" id="IPR002934">
    <property type="entry name" value="Polymerase_NTP_transf_dom"/>
</dbReference>
<dbReference type="InterPro" id="IPR052038">
    <property type="entry name" value="Type-VII_TA_antitoxin"/>
</dbReference>
<evidence type="ECO:0000259" key="13">
    <source>
        <dbReference type="Pfam" id="PF01909"/>
    </source>
</evidence>
<dbReference type="Proteomes" id="UP001215956">
    <property type="component" value="Unassembled WGS sequence"/>
</dbReference>
<keyword evidence="4" id="KW-0548">Nucleotidyltransferase</keyword>
<dbReference type="PANTHER" id="PTHR33571">
    <property type="entry name" value="SSL8005 PROTEIN"/>
    <property type="match status" value="1"/>
</dbReference>
<protein>
    <recommendedName>
        <fullName evidence="9">protein adenylyltransferase</fullName>
        <ecNumber evidence="9">2.7.7.108</ecNumber>
    </recommendedName>
</protein>
<dbReference type="SUPFAM" id="SSF81301">
    <property type="entry name" value="Nucleotidyltransferase"/>
    <property type="match status" value="1"/>
</dbReference>
<comment type="caution">
    <text evidence="14">The sequence shown here is derived from an EMBL/GenBank/DDBJ whole genome shotgun (WGS) entry which is preliminary data.</text>
</comment>
<evidence type="ECO:0000256" key="11">
    <source>
        <dbReference type="ARBA" id="ARBA00047518"/>
    </source>
</evidence>
<evidence type="ECO:0000256" key="9">
    <source>
        <dbReference type="ARBA" id="ARBA00034531"/>
    </source>
</evidence>
<keyword evidence="3" id="KW-0808">Transferase</keyword>
<evidence type="ECO:0000256" key="8">
    <source>
        <dbReference type="ARBA" id="ARBA00022842"/>
    </source>
</evidence>
<evidence type="ECO:0000256" key="1">
    <source>
        <dbReference type="ARBA" id="ARBA00001946"/>
    </source>
</evidence>
<keyword evidence="8" id="KW-0460">Magnesium</keyword>
<organism evidence="14 15">
    <name type="scientific">Candidatus Methanocrinis alkalitolerans</name>
    <dbReference type="NCBI Taxonomy" id="3033395"/>
    <lineage>
        <taxon>Archaea</taxon>
        <taxon>Methanobacteriati</taxon>
        <taxon>Methanobacteriota</taxon>
        <taxon>Stenosarchaea group</taxon>
        <taxon>Methanomicrobia</taxon>
        <taxon>Methanotrichales</taxon>
        <taxon>Methanotrichaceae</taxon>
        <taxon>Methanocrinis</taxon>
    </lineage>
</organism>
<gene>
    <name evidence="14" type="ORF">P0O24_11665</name>
</gene>
<comment type="catalytic activity">
    <reaction evidence="12">
        <text>L-tyrosyl-[protein] + ATP = O-(5'-adenylyl)-L-tyrosyl-[protein] + diphosphate</text>
        <dbReference type="Rhea" id="RHEA:54288"/>
        <dbReference type="Rhea" id="RHEA-COMP:10136"/>
        <dbReference type="Rhea" id="RHEA-COMP:13846"/>
        <dbReference type="ChEBI" id="CHEBI:30616"/>
        <dbReference type="ChEBI" id="CHEBI:33019"/>
        <dbReference type="ChEBI" id="CHEBI:46858"/>
        <dbReference type="ChEBI" id="CHEBI:83624"/>
        <dbReference type="EC" id="2.7.7.108"/>
    </reaction>
</comment>
<keyword evidence="6" id="KW-0547">Nucleotide-binding</keyword>
<dbReference type="Gene3D" id="3.30.460.10">
    <property type="entry name" value="Beta Polymerase, domain 2"/>
    <property type="match status" value="1"/>
</dbReference>
<keyword evidence="7" id="KW-0067">ATP-binding</keyword>
<evidence type="ECO:0000256" key="6">
    <source>
        <dbReference type="ARBA" id="ARBA00022741"/>
    </source>
</evidence>
<keyword evidence="2" id="KW-1277">Toxin-antitoxin system</keyword>
<evidence type="ECO:0000256" key="10">
    <source>
        <dbReference type="ARBA" id="ARBA00038276"/>
    </source>
</evidence>
<comment type="cofactor">
    <cofactor evidence="1">
        <name>Mg(2+)</name>
        <dbReference type="ChEBI" id="CHEBI:18420"/>
    </cofactor>
</comment>
<comment type="catalytic activity">
    <reaction evidence="11">
        <text>O-(5'-adenylyl)-L-tyrosyl-[protein] + ATP = O-[5'-(adenylyl-(5'-&gt;3')-adenylyl)]-L-tyrosyl-[protein] + diphosphate</text>
        <dbReference type="Rhea" id="RHEA:66528"/>
        <dbReference type="Rhea" id="RHEA-COMP:13846"/>
        <dbReference type="Rhea" id="RHEA-COMP:17046"/>
        <dbReference type="ChEBI" id="CHEBI:30616"/>
        <dbReference type="ChEBI" id="CHEBI:33019"/>
        <dbReference type="ChEBI" id="CHEBI:83624"/>
        <dbReference type="ChEBI" id="CHEBI:167160"/>
    </reaction>
</comment>
<evidence type="ECO:0000256" key="7">
    <source>
        <dbReference type="ARBA" id="ARBA00022840"/>
    </source>
</evidence>